<evidence type="ECO:0000313" key="2">
    <source>
        <dbReference type="Proteomes" id="UP001162992"/>
    </source>
</evidence>
<organism evidence="1 2">
    <name type="scientific">Diphasiastrum complanatum</name>
    <name type="common">Issler's clubmoss</name>
    <name type="synonym">Lycopodium complanatum</name>
    <dbReference type="NCBI Taxonomy" id="34168"/>
    <lineage>
        <taxon>Eukaryota</taxon>
        <taxon>Viridiplantae</taxon>
        <taxon>Streptophyta</taxon>
        <taxon>Embryophyta</taxon>
        <taxon>Tracheophyta</taxon>
        <taxon>Lycopodiopsida</taxon>
        <taxon>Lycopodiales</taxon>
        <taxon>Lycopodiaceae</taxon>
        <taxon>Lycopodioideae</taxon>
        <taxon>Diphasiastrum</taxon>
    </lineage>
</organism>
<dbReference type="EMBL" id="CM055093">
    <property type="protein sequence ID" value="KAJ7565851.1"/>
    <property type="molecule type" value="Genomic_DNA"/>
</dbReference>
<evidence type="ECO:0000313" key="1">
    <source>
        <dbReference type="EMBL" id="KAJ7565851.1"/>
    </source>
</evidence>
<name>A0ACC2EHG6_DIPCM</name>
<reference evidence="2" key="1">
    <citation type="journal article" date="2024" name="Proc. Natl. Acad. Sci. U.S.A.">
        <title>Extraordinary preservation of gene collinearity over three hundred million years revealed in homosporous lycophytes.</title>
        <authorList>
            <person name="Li C."/>
            <person name="Wickell D."/>
            <person name="Kuo L.Y."/>
            <person name="Chen X."/>
            <person name="Nie B."/>
            <person name="Liao X."/>
            <person name="Peng D."/>
            <person name="Ji J."/>
            <person name="Jenkins J."/>
            <person name="Williams M."/>
            <person name="Shu S."/>
            <person name="Plott C."/>
            <person name="Barry K."/>
            <person name="Rajasekar S."/>
            <person name="Grimwood J."/>
            <person name="Han X."/>
            <person name="Sun S."/>
            <person name="Hou Z."/>
            <person name="He W."/>
            <person name="Dai G."/>
            <person name="Sun C."/>
            <person name="Schmutz J."/>
            <person name="Leebens-Mack J.H."/>
            <person name="Li F.W."/>
            <person name="Wang L."/>
        </authorList>
    </citation>
    <scope>NUCLEOTIDE SEQUENCE [LARGE SCALE GENOMIC DNA]</scope>
    <source>
        <strain evidence="2">cv. PW_Plant_1</strain>
    </source>
</reference>
<dbReference type="Proteomes" id="UP001162992">
    <property type="component" value="Chromosome 2"/>
</dbReference>
<gene>
    <name evidence="1" type="ORF">O6H91_02G077300</name>
</gene>
<protein>
    <submittedName>
        <fullName evidence="1">Uncharacterized protein</fullName>
    </submittedName>
</protein>
<accession>A0ACC2EHG6</accession>
<proteinExistence type="predicted"/>
<comment type="caution">
    <text evidence="1">The sequence shown here is derived from an EMBL/GenBank/DDBJ whole genome shotgun (WGS) entry which is preliminary data.</text>
</comment>
<sequence length="547" mass="60252">MGSSAELSLGCKKRPTPSSHEPSWAFVMAGEQLKHMHMQQLPDYIKALEEERRKIDAFKRELPLCMQLLNDAIQESKEHLAEYQTTSTPAFPMKLGCDYAETDLNLQNSSENPLLEEFMPLNHNKDKPKKGEEEEPNKRSAWGCDADKPSWMAKAQLWSEHPERADMAKEEDRTVNDQNRLDGLGQEAKQTCSSSPKFILNSTHGSGGAFSPFVRGKQWEGVVSGSEETSSVAKLTLSSGMNNIRKGAIRIVDEVAEDRVREVVETQGTEVISRHGTTGVLGSGNSFGGGSLNSLHGTGHQNQRKARRCWSPELHRRFLSALEQLGGSQVATPKQIRELMKVDGLTNDEVKSHLQKYRLHTRRPSPVLHPAASPSPQVVVLGGIWMPPEYAVAAQPNSSVYDQVPSQHQTQFFPPLSKESLTHLQSSAQGQLNQTLFFEQQAASHSKTSSQRNTNSEGQLSLGPEGSSEGCGEESIGDDAKSDNTSRKGDSHGRGTACFRDNKPCRSIDQENVTREQLEDDDGDVTEAEDSRGSERIAGDENDGHAI</sequence>
<keyword evidence="2" id="KW-1185">Reference proteome</keyword>